<name>A0AAD1U9D5_EUPCR</name>
<gene>
    <name evidence="2" type="ORF">ECRASSUSDP1_LOCUS3990</name>
</gene>
<evidence type="ECO:0000313" key="3">
    <source>
        <dbReference type="Proteomes" id="UP001295684"/>
    </source>
</evidence>
<organism evidence="2 3">
    <name type="scientific">Euplotes crassus</name>
    <dbReference type="NCBI Taxonomy" id="5936"/>
    <lineage>
        <taxon>Eukaryota</taxon>
        <taxon>Sar</taxon>
        <taxon>Alveolata</taxon>
        <taxon>Ciliophora</taxon>
        <taxon>Intramacronucleata</taxon>
        <taxon>Spirotrichea</taxon>
        <taxon>Hypotrichia</taxon>
        <taxon>Euplotida</taxon>
        <taxon>Euplotidae</taxon>
        <taxon>Moneuplotes</taxon>
    </lineage>
</organism>
<keyword evidence="1" id="KW-0175">Coiled coil</keyword>
<dbReference type="AlphaFoldDB" id="A0AAD1U9D5"/>
<dbReference type="EMBL" id="CAMPGE010003818">
    <property type="protein sequence ID" value="CAI2362664.1"/>
    <property type="molecule type" value="Genomic_DNA"/>
</dbReference>
<accession>A0AAD1U9D5</accession>
<sequence length="526" mass="61846">MASARKKDIDINVLANDIINTTCKTPKERINFLFSGSPNRSEGTRRIVETLKQFPRQYLSPDSKDDEFCRLYSARIEFQDSLNKCHGFEDEHKFEHNNCKLGDPALLTYERDEEKQCCKVQIIKKFQNKMNFLINDLESKKKELIDLKFSCKTPKEQLQNLMSQIKNTIEIIRKRHNVMKESSIGKDIRMEESLEESCVQNKEGVKELKDGRNFLCDDYRLTRASSRGDHKKSKSCDFTAKWKNAKTKKIHALNKEMNKIKNKISDCDKIKALEIYICNLTDQISNVKNQLGRMEKATLNKENNHRSYSQTEKNKKEIKKELKRSISEYTSVSNMEKQNQTQKYQKYYSFHKSGNPQQNLTIPMLKFDQVDQNFNFKRLKNPPYMHNFGSKAKYRPKIVQNEARMSKYIKEASSFAERRQNRQSYSKNMRNAKYFNVSRVDQNSTFCNPGKISEKLRTDTVPAHNYVANKSLHRLPNGQYRMTINLKELKKTLCGPKMVQNRGFSKENIRKDNQENINANCRVDWN</sequence>
<dbReference type="Proteomes" id="UP001295684">
    <property type="component" value="Unassembled WGS sequence"/>
</dbReference>
<protein>
    <submittedName>
        <fullName evidence="2">Uncharacterized protein</fullName>
    </submittedName>
</protein>
<evidence type="ECO:0000313" key="2">
    <source>
        <dbReference type="EMBL" id="CAI2362664.1"/>
    </source>
</evidence>
<proteinExistence type="predicted"/>
<evidence type="ECO:0000256" key="1">
    <source>
        <dbReference type="SAM" id="Coils"/>
    </source>
</evidence>
<comment type="caution">
    <text evidence="2">The sequence shown here is derived from an EMBL/GenBank/DDBJ whole genome shotgun (WGS) entry which is preliminary data.</text>
</comment>
<keyword evidence="3" id="KW-1185">Reference proteome</keyword>
<feature type="coiled-coil region" evidence="1">
    <location>
        <begin position="123"/>
        <end position="175"/>
    </location>
</feature>
<reference evidence="2" key="1">
    <citation type="submission" date="2023-07" db="EMBL/GenBank/DDBJ databases">
        <authorList>
            <consortium name="AG Swart"/>
            <person name="Singh M."/>
            <person name="Singh A."/>
            <person name="Seah K."/>
            <person name="Emmerich C."/>
        </authorList>
    </citation>
    <scope>NUCLEOTIDE SEQUENCE</scope>
    <source>
        <strain evidence="2">DP1</strain>
    </source>
</reference>